<accession>A0A5B7EYM0</accession>
<dbReference type="EMBL" id="VSRR010003936">
    <property type="protein sequence ID" value="MPC37963.1"/>
    <property type="molecule type" value="Genomic_DNA"/>
</dbReference>
<organism evidence="1 2">
    <name type="scientific">Portunus trituberculatus</name>
    <name type="common">Swimming crab</name>
    <name type="synonym">Neptunus trituberculatus</name>
    <dbReference type="NCBI Taxonomy" id="210409"/>
    <lineage>
        <taxon>Eukaryota</taxon>
        <taxon>Metazoa</taxon>
        <taxon>Ecdysozoa</taxon>
        <taxon>Arthropoda</taxon>
        <taxon>Crustacea</taxon>
        <taxon>Multicrustacea</taxon>
        <taxon>Malacostraca</taxon>
        <taxon>Eumalacostraca</taxon>
        <taxon>Eucarida</taxon>
        <taxon>Decapoda</taxon>
        <taxon>Pleocyemata</taxon>
        <taxon>Brachyura</taxon>
        <taxon>Eubrachyura</taxon>
        <taxon>Portunoidea</taxon>
        <taxon>Portunidae</taxon>
        <taxon>Portuninae</taxon>
        <taxon>Portunus</taxon>
    </lineage>
</organism>
<protein>
    <submittedName>
        <fullName evidence="1">Uncharacterized protein</fullName>
    </submittedName>
</protein>
<keyword evidence="2" id="KW-1185">Reference proteome</keyword>
<reference evidence="1 2" key="1">
    <citation type="submission" date="2019-05" db="EMBL/GenBank/DDBJ databases">
        <title>Another draft genome of Portunus trituberculatus and its Hox gene families provides insights of decapod evolution.</title>
        <authorList>
            <person name="Jeong J.-H."/>
            <person name="Song I."/>
            <person name="Kim S."/>
            <person name="Choi T."/>
            <person name="Kim D."/>
            <person name="Ryu S."/>
            <person name="Kim W."/>
        </authorList>
    </citation>
    <scope>NUCLEOTIDE SEQUENCE [LARGE SCALE GENOMIC DNA]</scope>
    <source>
        <tissue evidence="1">Muscle</tissue>
    </source>
</reference>
<evidence type="ECO:0000313" key="1">
    <source>
        <dbReference type="EMBL" id="MPC37963.1"/>
    </source>
</evidence>
<evidence type="ECO:0000313" key="2">
    <source>
        <dbReference type="Proteomes" id="UP000324222"/>
    </source>
</evidence>
<proteinExistence type="predicted"/>
<dbReference type="Proteomes" id="UP000324222">
    <property type="component" value="Unassembled WGS sequence"/>
</dbReference>
<gene>
    <name evidence="1" type="ORF">E2C01_031459</name>
</gene>
<sequence length="105" mass="11834">MKPALWLFPVELKVKAETTIDVHEGTPVPLLSYKRSGKIISALDALSRHPAVFPTEDNNILADISVKHAIALRIMHTLTKHQEHCSSADLKMEELVQTPQFDDMY</sequence>
<dbReference type="AlphaFoldDB" id="A0A5B7EYM0"/>
<name>A0A5B7EYM0_PORTR</name>
<comment type="caution">
    <text evidence="1">The sequence shown here is derived from an EMBL/GenBank/DDBJ whole genome shotgun (WGS) entry which is preliminary data.</text>
</comment>